<name>A0ABX5ID62_9STAP</name>
<dbReference type="EMBL" id="PZDI01000113">
    <property type="protein sequence ID" value="PTH12426.1"/>
    <property type="molecule type" value="Genomic_DNA"/>
</dbReference>
<reference evidence="2 3" key="1">
    <citation type="journal article" date="2016" name="Front. Microbiol.">
        <title>Comprehensive Phylogenetic Analysis of Bovine Non-aureus Staphylococci Species Based on Whole-Genome Sequencing.</title>
        <authorList>
            <person name="Naushad S."/>
            <person name="Barkema H.W."/>
            <person name="Luby C."/>
            <person name="Condas L.A."/>
            <person name="Nobrega D.B."/>
            <person name="Carson D.A."/>
            <person name="De Buck J."/>
        </authorList>
    </citation>
    <scope>NUCLEOTIDE SEQUENCE [LARGE SCALE GENOMIC DNA]</scope>
    <source>
        <strain evidence="2 3">SNUC 993</strain>
    </source>
</reference>
<evidence type="ECO:0000313" key="2">
    <source>
        <dbReference type="EMBL" id="PTH12426.1"/>
    </source>
</evidence>
<keyword evidence="1" id="KW-0472">Membrane</keyword>
<dbReference type="RefSeq" id="WP_107398407.1">
    <property type="nucleotide sequence ID" value="NZ_PZDI01000113.1"/>
</dbReference>
<keyword evidence="3" id="KW-1185">Reference proteome</keyword>
<organism evidence="2 3">
    <name type="scientific">Staphylococcus auricularis</name>
    <dbReference type="NCBI Taxonomy" id="29379"/>
    <lineage>
        <taxon>Bacteria</taxon>
        <taxon>Bacillati</taxon>
        <taxon>Bacillota</taxon>
        <taxon>Bacilli</taxon>
        <taxon>Bacillales</taxon>
        <taxon>Staphylococcaceae</taxon>
        <taxon>Staphylococcus</taxon>
    </lineage>
</organism>
<evidence type="ECO:0000313" key="3">
    <source>
        <dbReference type="Proteomes" id="UP000242694"/>
    </source>
</evidence>
<feature type="transmembrane region" description="Helical" evidence="1">
    <location>
        <begin position="12"/>
        <end position="34"/>
    </location>
</feature>
<keyword evidence="1" id="KW-1133">Transmembrane helix</keyword>
<evidence type="ECO:0000256" key="1">
    <source>
        <dbReference type="SAM" id="Phobius"/>
    </source>
</evidence>
<feature type="non-terminal residue" evidence="2">
    <location>
        <position position="288"/>
    </location>
</feature>
<keyword evidence="1" id="KW-0812">Transmembrane</keyword>
<comment type="caution">
    <text evidence="2">The sequence shown here is derived from an EMBL/GenBank/DDBJ whole genome shotgun (WGS) entry which is preliminary data.</text>
</comment>
<accession>A0ABX5ID62</accession>
<gene>
    <name evidence="2" type="ORF">BU607_11105</name>
</gene>
<proteinExistence type="predicted"/>
<sequence>MKIFKFFITKIMFTKPVFIISMTVLLFLVNYFAFIGSRSIISTLQGYQEIQVLNKKGSYIANLDPNSDINTDKINKKDTQKIYNYLNKNYNYAFQADGFVTELANNYDMEVTLNYINEAAYNLNQYDFPQNNKLYFNYDHNKDDIPVVVGPGIAESYPIGTSMKIQDSVLNRALELKVNGVLNSNTHRSNFYAPNSKNYYNFSIFVPANKRFINDSNVDLQLNGLMDLVLLESTKKDAENISKYVEENLNIKLNFFSQKENFQYFERYYINSIKIIGLLMFILIVILL</sequence>
<protein>
    <submittedName>
        <fullName evidence="2">Peptide ABC transporter permease</fullName>
    </submittedName>
</protein>
<dbReference type="Proteomes" id="UP000242694">
    <property type="component" value="Unassembled WGS sequence"/>
</dbReference>
<feature type="transmembrane region" description="Helical" evidence="1">
    <location>
        <begin position="268"/>
        <end position="287"/>
    </location>
</feature>